<protein>
    <submittedName>
        <fullName evidence="1">Uncharacterized protein</fullName>
    </submittedName>
</protein>
<evidence type="ECO:0000313" key="2">
    <source>
        <dbReference type="Proteomes" id="UP000683360"/>
    </source>
</evidence>
<proteinExistence type="predicted"/>
<sequence>MIRGKTISYASYIKKKNTKTENDLELKLAKLLENYEIDPSELLNSEIKILENELVQHREKIVTGIMARAKARWVAEGEKCTNYFCNLEKRNYNEKIIPKLIKDNGEEIFNQSEILEEQKSFYEKLYSSTNPILHQEHKNLFFDENNPFIRKLSDEQRLQAEGNLNTNECLKTLKNMKNGESPGMNMTVLVHSFLVRFVF</sequence>
<reference evidence="1" key="1">
    <citation type="submission" date="2021-03" db="EMBL/GenBank/DDBJ databases">
        <authorList>
            <person name="Bekaert M."/>
        </authorList>
    </citation>
    <scope>NUCLEOTIDE SEQUENCE</scope>
</reference>
<gene>
    <name evidence="1" type="ORF">MEDL_24342</name>
</gene>
<comment type="caution">
    <text evidence="1">The sequence shown here is derived from an EMBL/GenBank/DDBJ whole genome shotgun (WGS) entry which is preliminary data.</text>
</comment>
<organism evidence="1 2">
    <name type="scientific">Mytilus edulis</name>
    <name type="common">Blue mussel</name>
    <dbReference type="NCBI Taxonomy" id="6550"/>
    <lineage>
        <taxon>Eukaryota</taxon>
        <taxon>Metazoa</taxon>
        <taxon>Spiralia</taxon>
        <taxon>Lophotrochozoa</taxon>
        <taxon>Mollusca</taxon>
        <taxon>Bivalvia</taxon>
        <taxon>Autobranchia</taxon>
        <taxon>Pteriomorphia</taxon>
        <taxon>Mytilida</taxon>
        <taxon>Mytiloidea</taxon>
        <taxon>Mytilidae</taxon>
        <taxon>Mytilinae</taxon>
        <taxon>Mytilus</taxon>
    </lineage>
</organism>
<evidence type="ECO:0000313" key="1">
    <source>
        <dbReference type="EMBL" id="CAG2210233.1"/>
    </source>
</evidence>
<dbReference type="AlphaFoldDB" id="A0A8S3RNM9"/>
<dbReference type="OrthoDB" id="9909359at2759"/>
<dbReference type="EMBL" id="CAJPWZ010001228">
    <property type="protein sequence ID" value="CAG2210233.1"/>
    <property type="molecule type" value="Genomic_DNA"/>
</dbReference>
<name>A0A8S3RNM9_MYTED</name>
<keyword evidence="2" id="KW-1185">Reference proteome</keyword>
<dbReference type="Proteomes" id="UP000683360">
    <property type="component" value="Unassembled WGS sequence"/>
</dbReference>
<accession>A0A8S3RNM9</accession>